<dbReference type="GO" id="GO:0006847">
    <property type="term" value="P:plasma membrane acetate transport"/>
    <property type="evidence" value="ECO:0007669"/>
    <property type="project" value="TreeGrafter"/>
</dbReference>
<evidence type="ECO:0000256" key="6">
    <source>
        <dbReference type="ARBA" id="ARBA00022847"/>
    </source>
</evidence>
<dbReference type="PANTHER" id="PTHR48086:SF6">
    <property type="entry name" value="CATION_ACETATE SYMPORTER ACTP"/>
    <property type="match status" value="1"/>
</dbReference>
<evidence type="ECO:0000256" key="8">
    <source>
        <dbReference type="ARBA" id="ARBA00023136"/>
    </source>
</evidence>
<evidence type="ECO:0000313" key="12">
    <source>
        <dbReference type="Proteomes" id="UP000282574"/>
    </source>
</evidence>
<keyword evidence="5 10" id="KW-0812">Transmembrane</keyword>
<dbReference type="InterPro" id="IPR001734">
    <property type="entry name" value="Na/solute_symporter"/>
</dbReference>
<sequence>MLGILAIGLSIVFKDQNVAYLVGLALAIAASANFPALLLLILWWRFTTQGAIASIAVGTASSLLLIYLSPTIQVNALFPLTNPAIISIPLTFIAAVSSLF</sequence>
<proteinExistence type="inferred from homology"/>
<organism evidence="11 12">
    <name type="scientific">Chroococcidiopsis cubana SAG 39.79</name>
    <dbReference type="NCBI Taxonomy" id="388085"/>
    <lineage>
        <taxon>Bacteria</taxon>
        <taxon>Bacillati</taxon>
        <taxon>Cyanobacteriota</taxon>
        <taxon>Cyanophyceae</taxon>
        <taxon>Chroococcidiopsidales</taxon>
        <taxon>Chroococcidiopsidaceae</taxon>
        <taxon>Chroococcidiopsis</taxon>
    </lineage>
</organism>
<evidence type="ECO:0000256" key="5">
    <source>
        <dbReference type="ARBA" id="ARBA00022692"/>
    </source>
</evidence>
<dbReference type="InterPro" id="IPR038377">
    <property type="entry name" value="Na/Glc_symporter_sf"/>
</dbReference>
<keyword evidence="12" id="KW-1185">Reference proteome</keyword>
<dbReference type="RefSeq" id="WP_106171304.1">
    <property type="nucleotide sequence ID" value="NZ_RSCK01000072.1"/>
</dbReference>
<dbReference type="AlphaFoldDB" id="A0AB37UCJ7"/>
<comment type="similarity">
    <text evidence="2 9">Belongs to the sodium:solute symporter (SSF) (TC 2.A.21) family.</text>
</comment>
<comment type="caution">
    <text evidence="11">The sequence shown here is derived from an EMBL/GenBank/DDBJ whole genome shotgun (WGS) entry which is preliminary data.</text>
</comment>
<feature type="transmembrane region" description="Helical" evidence="10">
    <location>
        <begin position="51"/>
        <end position="68"/>
    </location>
</feature>
<evidence type="ECO:0000256" key="10">
    <source>
        <dbReference type="SAM" id="Phobius"/>
    </source>
</evidence>
<keyword evidence="8 10" id="KW-0472">Membrane</keyword>
<dbReference type="GO" id="GO:0015293">
    <property type="term" value="F:symporter activity"/>
    <property type="evidence" value="ECO:0007669"/>
    <property type="project" value="UniProtKB-KW"/>
</dbReference>
<accession>A0AB37UCJ7</accession>
<dbReference type="PROSITE" id="PS50283">
    <property type="entry name" value="NA_SOLUT_SYMP_3"/>
    <property type="match status" value="1"/>
</dbReference>
<dbReference type="Pfam" id="PF00474">
    <property type="entry name" value="SSF"/>
    <property type="match status" value="1"/>
</dbReference>
<gene>
    <name evidence="11" type="ORF">DSM107010_53920</name>
</gene>
<evidence type="ECO:0000256" key="9">
    <source>
        <dbReference type="RuleBase" id="RU362091"/>
    </source>
</evidence>
<keyword evidence="3" id="KW-0813">Transport</keyword>
<dbReference type="Gene3D" id="1.20.1730.10">
    <property type="entry name" value="Sodium/glucose cotransporter"/>
    <property type="match status" value="1"/>
</dbReference>
<dbReference type="GO" id="GO:0005886">
    <property type="term" value="C:plasma membrane"/>
    <property type="evidence" value="ECO:0007669"/>
    <property type="project" value="UniProtKB-SubCell"/>
</dbReference>
<evidence type="ECO:0000256" key="7">
    <source>
        <dbReference type="ARBA" id="ARBA00022989"/>
    </source>
</evidence>
<feature type="transmembrane region" description="Helical" evidence="10">
    <location>
        <begin position="80"/>
        <end position="99"/>
    </location>
</feature>
<evidence type="ECO:0000256" key="1">
    <source>
        <dbReference type="ARBA" id="ARBA00004651"/>
    </source>
</evidence>
<name>A0AB37UCJ7_9CYAN</name>
<keyword evidence="7 10" id="KW-1133">Transmembrane helix</keyword>
<keyword evidence="4" id="KW-1003">Cell membrane</keyword>
<dbReference type="EMBL" id="RSCK01000072">
    <property type="protein sequence ID" value="RUT05862.1"/>
    <property type="molecule type" value="Genomic_DNA"/>
</dbReference>
<evidence type="ECO:0000313" key="11">
    <source>
        <dbReference type="EMBL" id="RUT05862.1"/>
    </source>
</evidence>
<feature type="transmembrane region" description="Helical" evidence="10">
    <location>
        <begin position="24"/>
        <end position="44"/>
    </location>
</feature>
<comment type="subcellular location">
    <subcellularLocation>
        <location evidence="1">Cell membrane</location>
        <topology evidence="1">Multi-pass membrane protein</topology>
    </subcellularLocation>
</comment>
<dbReference type="Proteomes" id="UP000282574">
    <property type="component" value="Unassembled WGS sequence"/>
</dbReference>
<dbReference type="InterPro" id="IPR050277">
    <property type="entry name" value="Sodium:Solute_Symporter"/>
</dbReference>
<keyword evidence="6" id="KW-0769">Symport</keyword>
<dbReference type="GO" id="GO:0015123">
    <property type="term" value="F:acetate transmembrane transporter activity"/>
    <property type="evidence" value="ECO:0007669"/>
    <property type="project" value="TreeGrafter"/>
</dbReference>
<dbReference type="PANTHER" id="PTHR48086">
    <property type="entry name" value="SODIUM/PROLINE SYMPORTER-RELATED"/>
    <property type="match status" value="1"/>
</dbReference>
<evidence type="ECO:0000256" key="3">
    <source>
        <dbReference type="ARBA" id="ARBA00022448"/>
    </source>
</evidence>
<protein>
    <submittedName>
        <fullName evidence="11">Uncharacterized protein</fullName>
    </submittedName>
</protein>
<evidence type="ECO:0000256" key="4">
    <source>
        <dbReference type="ARBA" id="ARBA00022475"/>
    </source>
</evidence>
<reference evidence="11 12" key="1">
    <citation type="journal article" date="2019" name="Genome Biol. Evol.">
        <title>Day and night: Metabolic profiles and evolutionary relationships of six axenic non-marine cyanobacteria.</title>
        <authorList>
            <person name="Will S.E."/>
            <person name="Henke P."/>
            <person name="Boedeker C."/>
            <person name="Huang S."/>
            <person name="Brinkmann H."/>
            <person name="Rohde M."/>
            <person name="Jarek M."/>
            <person name="Friedl T."/>
            <person name="Seufert S."/>
            <person name="Schumacher M."/>
            <person name="Overmann J."/>
            <person name="Neumann-Schaal M."/>
            <person name="Petersen J."/>
        </authorList>
    </citation>
    <scope>NUCLEOTIDE SEQUENCE [LARGE SCALE GENOMIC DNA]</scope>
    <source>
        <strain evidence="11 12">SAG 39.79</strain>
    </source>
</reference>
<evidence type="ECO:0000256" key="2">
    <source>
        <dbReference type="ARBA" id="ARBA00006434"/>
    </source>
</evidence>